<comment type="caution">
    <text evidence="3">The sequence shown here is derived from an EMBL/GenBank/DDBJ whole genome shotgun (WGS) entry which is preliminary data.</text>
</comment>
<dbReference type="Pfam" id="PF15115">
    <property type="entry name" value="HDNR"/>
    <property type="match status" value="1"/>
</dbReference>
<evidence type="ECO:0000313" key="3">
    <source>
        <dbReference type="EMBL" id="NXY44406.1"/>
    </source>
</evidence>
<feature type="compositionally biased region" description="Polar residues" evidence="1">
    <location>
        <begin position="12"/>
        <end position="23"/>
    </location>
</feature>
<evidence type="ECO:0000259" key="2">
    <source>
        <dbReference type="Pfam" id="PF15115"/>
    </source>
</evidence>
<feature type="non-terminal residue" evidence="3">
    <location>
        <position position="1"/>
    </location>
</feature>
<evidence type="ECO:0000256" key="1">
    <source>
        <dbReference type="SAM" id="MobiDB-lite"/>
    </source>
</evidence>
<dbReference type="OrthoDB" id="10003408at2759"/>
<dbReference type="EMBL" id="VWPQ01002756">
    <property type="protein sequence ID" value="NXY44406.1"/>
    <property type="molecule type" value="Genomic_DNA"/>
</dbReference>
<organism evidence="3 4">
    <name type="scientific">Ceuthmochares aereus</name>
    <dbReference type="NCBI Taxonomy" id="1961834"/>
    <lineage>
        <taxon>Eukaryota</taxon>
        <taxon>Metazoa</taxon>
        <taxon>Chordata</taxon>
        <taxon>Craniata</taxon>
        <taxon>Vertebrata</taxon>
        <taxon>Euteleostomi</taxon>
        <taxon>Archelosauria</taxon>
        <taxon>Archosauria</taxon>
        <taxon>Dinosauria</taxon>
        <taxon>Saurischia</taxon>
        <taxon>Theropoda</taxon>
        <taxon>Coelurosauria</taxon>
        <taxon>Aves</taxon>
        <taxon>Neognathae</taxon>
        <taxon>Neoaves</taxon>
        <taxon>Otidimorphae</taxon>
        <taxon>Cuculiformes</taxon>
        <taxon>Cuculidae</taxon>
        <taxon>Ceuthmochares</taxon>
    </lineage>
</organism>
<gene>
    <name evidence="3" type="primary">Tex36</name>
    <name evidence="3" type="ORF">CEUAER_R12150</name>
</gene>
<reference evidence="3 4" key="1">
    <citation type="submission" date="2019-09" db="EMBL/GenBank/DDBJ databases">
        <title>Bird 10,000 Genomes (B10K) Project - Family phase.</title>
        <authorList>
            <person name="Zhang G."/>
        </authorList>
    </citation>
    <scope>NUCLEOTIDE SEQUENCE [LARGE SCALE GENOMIC DNA]</scope>
    <source>
        <strain evidence="3">B10K-CU-031-02</strain>
        <tissue evidence="3">Muscle</tissue>
    </source>
</reference>
<accession>A0A7L4JV45</accession>
<sequence>FAHAGASESQHESTTSSALKQVQNSRAAQCAEDSLSLTYGAREQSAANNNFPFSAHDNRHSLQNIGEYFDFVSI</sequence>
<dbReference type="Proteomes" id="UP000519239">
    <property type="component" value="Unassembled WGS sequence"/>
</dbReference>
<evidence type="ECO:0000313" key="4">
    <source>
        <dbReference type="Proteomes" id="UP000519239"/>
    </source>
</evidence>
<dbReference type="AlphaFoldDB" id="A0A7L4JV45"/>
<feature type="region of interest" description="Disordered" evidence="1">
    <location>
        <begin position="1"/>
        <end position="23"/>
    </location>
</feature>
<protein>
    <submittedName>
        <fullName evidence="3">TEX36 protein</fullName>
    </submittedName>
</protein>
<dbReference type="PANTHER" id="PTHR35440">
    <property type="entry name" value="TESTIS-EXPRESSED PROTEIN 36"/>
    <property type="match status" value="1"/>
</dbReference>
<dbReference type="InterPro" id="IPR029369">
    <property type="entry name" value="HDNR"/>
</dbReference>
<feature type="domain" description="Domain of unknown function with conserved HDNR motif" evidence="2">
    <location>
        <begin position="1"/>
        <end position="70"/>
    </location>
</feature>
<dbReference type="PANTHER" id="PTHR35440:SF1">
    <property type="entry name" value="TESTIS-EXPRESSED PROTEIN 36"/>
    <property type="match status" value="1"/>
</dbReference>
<proteinExistence type="predicted"/>
<feature type="non-terminal residue" evidence="3">
    <location>
        <position position="74"/>
    </location>
</feature>
<keyword evidence="4" id="KW-1185">Reference proteome</keyword>
<name>A0A7L4JV45_9AVES</name>